<feature type="coiled-coil region" evidence="2">
    <location>
        <begin position="334"/>
        <end position="379"/>
    </location>
</feature>
<name>A0A1H9LSA5_9GAMM</name>
<dbReference type="PROSITE" id="PS51257">
    <property type="entry name" value="PROKAR_LIPOPROTEIN"/>
    <property type="match status" value="1"/>
</dbReference>
<dbReference type="PANTHER" id="PTHR30203:SF24">
    <property type="entry name" value="BLR4935 PROTEIN"/>
    <property type="match status" value="1"/>
</dbReference>
<reference evidence="5 6" key="1">
    <citation type="submission" date="2016-10" db="EMBL/GenBank/DDBJ databases">
        <authorList>
            <person name="de Groot N.N."/>
        </authorList>
    </citation>
    <scope>NUCLEOTIDE SEQUENCE [LARGE SCALE GENOMIC DNA]</scope>
    <source>
        <strain evidence="5 6">DSM 25927</strain>
    </source>
</reference>
<feature type="region of interest" description="Disordered" evidence="3">
    <location>
        <begin position="444"/>
        <end position="470"/>
    </location>
</feature>
<dbReference type="Gene3D" id="1.20.1600.10">
    <property type="entry name" value="Outer membrane efflux proteins (OEP)"/>
    <property type="match status" value="1"/>
</dbReference>
<dbReference type="InterPro" id="IPR010131">
    <property type="entry name" value="MdtP/NodT-like"/>
</dbReference>
<dbReference type="Proteomes" id="UP000199233">
    <property type="component" value="Unassembled WGS sequence"/>
</dbReference>
<keyword evidence="6" id="KW-1185">Reference proteome</keyword>
<accession>A0A1H9LSA5</accession>
<dbReference type="InterPro" id="IPR003423">
    <property type="entry name" value="OMP_efflux"/>
</dbReference>
<organism evidence="5 6">
    <name type="scientific">Solimonas aquatica</name>
    <dbReference type="NCBI Taxonomy" id="489703"/>
    <lineage>
        <taxon>Bacteria</taxon>
        <taxon>Pseudomonadati</taxon>
        <taxon>Pseudomonadota</taxon>
        <taxon>Gammaproteobacteria</taxon>
        <taxon>Nevskiales</taxon>
        <taxon>Nevskiaceae</taxon>
        <taxon>Solimonas</taxon>
    </lineage>
</organism>
<dbReference type="STRING" id="489703.SAMN04488038_11732"/>
<feature type="coiled-coil region" evidence="2">
    <location>
        <begin position="260"/>
        <end position="287"/>
    </location>
</feature>
<feature type="chain" id="PRO_5011755273" evidence="4">
    <location>
        <begin position="21"/>
        <end position="470"/>
    </location>
</feature>
<dbReference type="AlphaFoldDB" id="A0A1H9LSA5"/>
<dbReference type="SUPFAM" id="SSF56954">
    <property type="entry name" value="Outer membrane efflux proteins (OEP)"/>
    <property type="match status" value="1"/>
</dbReference>
<feature type="signal peptide" evidence="4">
    <location>
        <begin position="1"/>
        <end position="20"/>
    </location>
</feature>
<dbReference type="PANTHER" id="PTHR30203">
    <property type="entry name" value="OUTER MEMBRANE CATION EFFLUX PROTEIN"/>
    <property type="match status" value="1"/>
</dbReference>
<dbReference type="GO" id="GO:0015562">
    <property type="term" value="F:efflux transmembrane transporter activity"/>
    <property type="evidence" value="ECO:0007669"/>
    <property type="project" value="InterPro"/>
</dbReference>
<evidence type="ECO:0000256" key="4">
    <source>
        <dbReference type="SAM" id="SignalP"/>
    </source>
</evidence>
<comment type="similarity">
    <text evidence="1">Belongs to the outer membrane factor (OMF) (TC 1.B.17) family.</text>
</comment>
<proteinExistence type="inferred from homology"/>
<evidence type="ECO:0000256" key="2">
    <source>
        <dbReference type="SAM" id="Coils"/>
    </source>
</evidence>
<feature type="compositionally biased region" description="Low complexity" evidence="3">
    <location>
        <begin position="446"/>
        <end position="457"/>
    </location>
</feature>
<dbReference type="RefSeq" id="WP_143069004.1">
    <property type="nucleotide sequence ID" value="NZ_FOFS01000017.1"/>
</dbReference>
<dbReference type="OrthoDB" id="237412at2"/>
<evidence type="ECO:0000256" key="1">
    <source>
        <dbReference type="ARBA" id="ARBA00007613"/>
    </source>
</evidence>
<keyword evidence="2" id="KW-0175">Coiled coil</keyword>
<gene>
    <name evidence="5" type="ORF">SAMN04488038_11732</name>
</gene>
<evidence type="ECO:0000256" key="3">
    <source>
        <dbReference type="SAM" id="MobiDB-lite"/>
    </source>
</evidence>
<keyword evidence="4" id="KW-0732">Signal</keyword>
<dbReference type="Pfam" id="PF02321">
    <property type="entry name" value="OEP"/>
    <property type="match status" value="1"/>
</dbReference>
<evidence type="ECO:0000313" key="5">
    <source>
        <dbReference type="EMBL" id="SER14392.1"/>
    </source>
</evidence>
<dbReference type="EMBL" id="FOFS01000017">
    <property type="protein sequence ID" value="SER14392.1"/>
    <property type="molecule type" value="Genomic_DNA"/>
</dbReference>
<evidence type="ECO:0000313" key="6">
    <source>
        <dbReference type="Proteomes" id="UP000199233"/>
    </source>
</evidence>
<sequence>MSSIRFLAAPGALLLLSACASLPADWGRGALDAQLRDRGLSSATVPRERFTAQALREPLDLERAIQLALLNNPELQARYASLGFAAAEVYEAGRLSNPLLSFTQLSAGGEAHAQLTLGVAVNFTELLFARTHRRIADAQFAAQKAAVGSAALELAAQVEAAYRRCAAAAQLLQLRERLAQTAQVSAALAQRYYEAGNLKPAELALEQAGGAQAALQADTAQLELSLARASLQRLMGLADTQTPWQLAEPLAALPAADEALDRLQAQAQASRLDLQAAQAQLQAVQARYGIATPQSLIGELQLGAERERDYDGSLHAGPTAAISLPLFDTGKGRRARAQAELQEAQAALQAAELDVQTQLHSAYAQLRSSRKRAERYRDELIPARERAFEALQREHNYMLIGSFELLAARQQSFDAYAGYIEALRDYQLARADLARAVGRRLPQTDPAPAAALPEAAPQDPHAHHHGDHTP</sequence>
<protein>
    <submittedName>
        <fullName evidence="5">Outer membrane protein, cobalt-zinc-cadmium efflux system</fullName>
    </submittedName>
</protein>